<dbReference type="Proteomes" id="UP000234323">
    <property type="component" value="Unassembled WGS sequence"/>
</dbReference>
<organism evidence="8 9">
    <name type="scientific">Rhizophagus irregularis</name>
    <dbReference type="NCBI Taxonomy" id="588596"/>
    <lineage>
        <taxon>Eukaryota</taxon>
        <taxon>Fungi</taxon>
        <taxon>Fungi incertae sedis</taxon>
        <taxon>Mucoromycota</taxon>
        <taxon>Glomeromycotina</taxon>
        <taxon>Glomeromycetes</taxon>
        <taxon>Glomerales</taxon>
        <taxon>Glomeraceae</taxon>
        <taxon>Rhizophagus</taxon>
    </lineage>
</organism>
<evidence type="ECO:0000256" key="4">
    <source>
        <dbReference type="ARBA" id="ARBA00022840"/>
    </source>
</evidence>
<feature type="compositionally biased region" description="Polar residues" evidence="6">
    <location>
        <begin position="340"/>
        <end position="354"/>
    </location>
</feature>
<name>A0A2I1HAT2_9GLOM</name>
<feature type="binding site" evidence="5">
    <location>
        <position position="127"/>
    </location>
    <ligand>
        <name>ATP</name>
        <dbReference type="ChEBI" id="CHEBI:30616"/>
    </ligand>
</feature>
<dbReference type="AlphaFoldDB" id="A0A2I1HAT2"/>
<dbReference type="GO" id="GO:0005524">
    <property type="term" value="F:ATP binding"/>
    <property type="evidence" value="ECO:0007669"/>
    <property type="project" value="UniProtKB-UniRule"/>
</dbReference>
<keyword evidence="2 5" id="KW-0547">Nucleotide-binding</keyword>
<dbReference type="GO" id="GO:0004674">
    <property type="term" value="F:protein serine/threonine kinase activity"/>
    <property type="evidence" value="ECO:0007669"/>
    <property type="project" value="TreeGrafter"/>
</dbReference>
<dbReference type="EMBL" id="LLXI01002015">
    <property type="protein sequence ID" value="PKY55950.1"/>
    <property type="molecule type" value="Genomic_DNA"/>
</dbReference>
<keyword evidence="3 8" id="KW-0418">Kinase</keyword>
<dbReference type="InterPro" id="IPR000719">
    <property type="entry name" value="Prot_kinase_dom"/>
</dbReference>
<evidence type="ECO:0000256" key="2">
    <source>
        <dbReference type="ARBA" id="ARBA00022741"/>
    </source>
</evidence>
<keyword evidence="9" id="KW-1185">Reference proteome</keyword>
<feature type="domain" description="Protein kinase" evidence="7">
    <location>
        <begin position="97"/>
        <end position="340"/>
    </location>
</feature>
<dbReference type="PANTHER" id="PTHR44329:SF288">
    <property type="entry name" value="MITOGEN-ACTIVATED PROTEIN KINASE KINASE KINASE 20"/>
    <property type="match status" value="1"/>
</dbReference>
<reference evidence="8 9" key="1">
    <citation type="submission" date="2015-10" db="EMBL/GenBank/DDBJ databases">
        <title>Genome analyses suggest a sexual origin of heterokaryosis in a supposedly ancient asexual fungus.</title>
        <authorList>
            <person name="Ropars J."/>
            <person name="Sedzielewska K."/>
            <person name="Noel J."/>
            <person name="Charron P."/>
            <person name="Farinelli L."/>
            <person name="Marton T."/>
            <person name="Kruger M."/>
            <person name="Pelin A."/>
            <person name="Brachmann A."/>
            <person name="Corradi N."/>
        </authorList>
    </citation>
    <scope>NUCLEOTIDE SEQUENCE [LARGE SCALE GENOMIC DNA]</scope>
    <source>
        <strain evidence="8 9">A4</strain>
    </source>
</reference>
<dbReference type="InterPro" id="IPR017441">
    <property type="entry name" value="Protein_kinase_ATP_BS"/>
</dbReference>
<feature type="region of interest" description="Disordered" evidence="6">
    <location>
        <begin position="340"/>
        <end position="365"/>
    </location>
</feature>
<accession>A0A2I1HAT2</accession>
<sequence length="382" mass="43775">MEKKVKNIDSKQPEGTTKTERFQVFSGSYSNYELNVVIDRINEKMTHLLEEHNIEEYQVSSSLDKIKQVILCLLERDRDPKATVGLFHMCEKSLPERVIKKDIGFGGFASVFVAKWKNTPTKYAIKKFVDNKEVYLTKTVNPHANIIQFYGVTKKKDEEKYSLVLEYAEGGTLRDCLRNNTIEWNNQLRFAREIASAILWLHVDKGIVHGDLHPNNILVHKDTIKLADFGRSFETGKGCDNTEVWGVMPYVDPKMLDQTVPYKLNEKSDIYCLGFLFWELTSRTSPFDGLGDYDVTLKILSGVREEPVPNTNVKFIGLYQKCWEQEPDERSNISEVNEALSSIDSENNNVSTVPPSEGSEESKKTEFEHSCQIDYVGYVKLV</sequence>
<keyword evidence="4 5" id="KW-0067">ATP-binding</keyword>
<dbReference type="VEuPathDB" id="FungiDB:RhiirA1_542195"/>
<dbReference type="Gene3D" id="1.10.510.10">
    <property type="entry name" value="Transferase(Phosphotransferase) domain 1"/>
    <property type="match status" value="1"/>
</dbReference>
<dbReference type="Pfam" id="PF00069">
    <property type="entry name" value="Pkinase"/>
    <property type="match status" value="1"/>
</dbReference>
<dbReference type="SUPFAM" id="SSF56112">
    <property type="entry name" value="Protein kinase-like (PK-like)"/>
    <property type="match status" value="1"/>
</dbReference>
<dbReference type="PROSITE" id="PS50011">
    <property type="entry name" value="PROTEIN_KINASE_DOM"/>
    <property type="match status" value="1"/>
</dbReference>
<dbReference type="VEuPathDB" id="FungiDB:RhiirFUN_010668"/>
<evidence type="ECO:0000256" key="5">
    <source>
        <dbReference type="PROSITE-ProRule" id="PRU10141"/>
    </source>
</evidence>
<evidence type="ECO:0000256" key="6">
    <source>
        <dbReference type="SAM" id="MobiDB-lite"/>
    </source>
</evidence>
<dbReference type="InterPro" id="IPR011009">
    <property type="entry name" value="Kinase-like_dom_sf"/>
</dbReference>
<evidence type="ECO:0000313" key="8">
    <source>
        <dbReference type="EMBL" id="PKY55950.1"/>
    </source>
</evidence>
<gene>
    <name evidence="8" type="ORF">RhiirA4_448571</name>
</gene>
<evidence type="ECO:0000256" key="1">
    <source>
        <dbReference type="ARBA" id="ARBA00022679"/>
    </source>
</evidence>
<protein>
    <submittedName>
        <fullName evidence="8">Kinase-like protein</fullName>
    </submittedName>
</protein>
<dbReference type="VEuPathDB" id="FungiDB:FUN_006751"/>
<dbReference type="PANTHER" id="PTHR44329">
    <property type="entry name" value="SERINE/THREONINE-PROTEIN KINASE TNNI3K-RELATED"/>
    <property type="match status" value="1"/>
</dbReference>
<evidence type="ECO:0000259" key="7">
    <source>
        <dbReference type="PROSITE" id="PS50011"/>
    </source>
</evidence>
<evidence type="ECO:0000256" key="3">
    <source>
        <dbReference type="ARBA" id="ARBA00022777"/>
    </source>
</evidence>
<dbReference type="InterPro" id="IPR051681">
    <property type="entry name" value="Ser/Thr_Kinases-Pseudokinases"/>
</dbReference>
<keyword evidence="1" id="KW-0808">Transferase</keyword>
<evidence type="ECO:0000313" key="9">
    <source>
        <dbReference type="Proteomes" id="UP000234323"/>
    </source>
</evidence>
<comment type="caution">
    <text evidence="8">The sequence shown here is derived from an EMBL/GenBank/DDBJ whole genome shotgun (WGS) entry which is preliminary data.</text>
</comment>
<proteinExistence type="predicted"/>
<dbReference type="PROSITE" id="PS00107">
    <property type="entry name" value="PROTEIN_KINASE_ATP"/>
    <property type="match status" value="1"/>
</dbReference>